<dbReference type="InterPro" id="IPR000600">
    <property type="entry name" value="ROK"/>
</dbReference>
<gene>
    <name evidence="2" type="ORF">OM075_18945</name>
</gene>
<dbReference type="Proteomes" id="UP001209229">
    <property type="component" value="Unassembled WGS sequence"/>
</dbReference>
<comment type="caution">
    <text evidence="2">The sequence shown here is derived from an EMBL/GenBank/DDBJ whole genome shotgun (WGS) entry which is preliminary data.</text>
</comment>
<evidence type="ECO:0000313" key="2">
    <source>
        <dbReference type="EMBL" id="MCW3788553.1"/>
    </source>
</evidence>
<reference evidence="2" key="1">
    <citation type="submission" date="2022-10" db="EMBL/GenBank/DDBJ databases">
        <authorList>
            <person name="Yu W.X."/>
        </authorList>
    </citation>
    <scope>NUCLEOTIDE SEQUENCE</scope>
    <source>
        <strain evidence="2">AAT</strain>
    </source>
</reference>
<dbReference type="EMBL" id="JAPDPJ010000057">
    <property type="protein sequence ID" value="MCW3788553.1"/>
    <property type="molecule type" value="Genomic_DNA"/>
</dbReference>
<evidence type="ECO:0000313" key="3">
    <source>
        <dbReference type="Proteomes" id="UP001209229"/>
    </source>
</evidence>
<evidence type="ECO:0000256" key="1">
    <source>
        <dbReference type="ARBA" id="ARBA00006479"/>
    </source>
</evidence>
<dbReference type="Gene3D" id="3.30.420.40">
    <property type="match status" value="2"/>
</dbReference>
<dbReference type="RefSeq" id="WP_301192111.1">
    <property type="nucleotide sequence ID" value="NZ_JAPDPJ010000057.1"/>
</dbReference>
<comment type="similarity">
    <text evidence="1">Belongs to the ROK (NagC/XylR) family.</text>
</comment>
<dbReference type="PANTHER" id="PTHR18964:SF149">
    <property type="entry name" value="BIFUNCTIONAL UDP-N-ACETYLGLUCOSAMINE 2-EPIMERASE_N-ACETYLMANNOSAMINE KINASE"/>
    <property type="match status" value="1"/>
</dbReference>
<name>A0AAE3SHW7_9BACT</name>
<dbReference type="Pfam" id="PF00480">
    <property type="entry name" value="ROK"/>
    <property type="match status" value="1"/>
</dbReference>
<proteinExistence type="inferred from homology"/>
<dbReference type="CDD" id="cd23763">
    <property type="entry name" value="ASKHA_ATPase_ROK"/>
    <property type="match status" value="1"/>
</dbReference>
<accession>A0AAE3SHW7</accession>
<dbReference type="PANTHER" id="PTHR18964">
    <property type="entry name" value="ROK (REPRESSOR, ORF, KINASE) FAMILY"/>
    <property type="match status" value="1"/>
</dbReference>
<sequence length="357" mass="38457">MNINYDNRIVLTLDAGGTNFVFNAIQGGKLLIDPITSPSYGDQLEKCLHTIIDGFNKVKSQLNEEPVAISFAFPGPADYPNGIIGDLGNLPGFRGGIALADMLNEQFNIPVFIQNDGDLYAYGEALGGILPEINNKSEKQYKNLIGVTLGTGFGAGLVHDGTLITGDNSIASEVWLIANSISPDKNAEEGVSTRAIINTYKNLSGEKEKDHMPVDIYKIALGKVEGDSEAAKNAFKEFGRHLGDSLATLITLFDGIVVIGGGITGASELFMPEAMNILRGKFDCGQSRLVHDVYFIDNKDEAAEFFKSTSVTIKVPFSEKTIPYNKEQKIAIATSKIDASEAIALGAYAYALKMLDK</sequence>
<keyword evidence="3" id="KW-1185">Reference proteome</keyword>
<dbReference type="AlphaFoldDB" id="A0AAE3SHW7"/>
<protein>
    <submittedName>
        <fullName evidence="2">ROK family protein</fullName>
    </submittedName>
</protein>
<dbReference type="SUPFAM" id="SSF53067">
    <property type="entry name" value="Actin-like ATPase domain"/>
    <property type="match status" value="1"/>
</dbReference>
<dbReference type="InterPro" id="IPR043129">
    <property type="entry name" value="ATPase_NBD"/>
</dbReference>
<organism evidence="2 3">
    <name type="scientific">Plebeiibacterium sediminum</name>
    <dbReference type="NCBI Taxonomy" id="2992112"/>
    <lineage>
        <taxon>Bacteria</taxon>
        <taxon>Pseudomonadati</taxon>
        <taxon>Bacteroidota</taxon>
        <taxon>Bacteroidia</taxon>
        <taxon>Marinilabiliales</taxon>
        <taxon>Marinilabiliaceae</taxon>
        <taxon>Plebeiibacterium</taxon>
    </lineage>
</organism>